<sequence length="124" mass="14430">MKLFALSVFVYFGTQINAFQPANTTRNPFSLELTAFKNPMEGFLQNLANNFEPIHGHGSLEEDLDDEYESQQEILKERKRKNIDKSHLRKKYSDPEDHKSFDQNVGLQDNKPKKKPFWGKDVSP</sequence>
<evidence type="ECO:0000256" key="1">
    <source>
        <dbReference type="SAM" id="MobiDB-lite"/>
    </source>
</evidence>
<proteinExistence type="predicted"/>
<dbReference type="AlphaFoldDB" id="A0A1E7F706"/>
<evidence type="ECO:0008006" key="5">
    <source>
        <dbReference type="Google" id="ProtNLM"/>
    </source>
</evidence>
<feature type="compositionally biased region" description="Basic and acidic residues" evidence="1">
    <location>
        <begin position="83"/>
        <end position="101"/>
    </location>
</feature>
<dbReference type="InParanoid" id="A0A1E7F706"/>
<gene>
    <name evidence="3" type="ORF">FRACYDRAFT_242289</name>
</gene>
<reference evidence="3 4" key="1">
    <citation type="submission" date="2016-09" db="EMBL/GenBank/DDBJ databases">
        <title>Extensive genetic diversity and differential bi-allelic expression allows diatom success in the polar Southern Ocean.</title>
        <authorList>
            <consortium name="DOE Joint Genome Institute"/>
            <person name="Mock T."/>
            <person name="Otillar R.P."/>
            <person name="Strauss J."/>
            <person name="Dupont C."/>
            <person name="Frickenhaus S."/>
            <person name="Maumus F."/>
            <person name="Mcmullan M."/>
            <person name="Sanges R."/>
            <person name="Schmutz J."/>
            <person name="Toseland A."/>
            <person name="Valas R."/>
            <person name="Veluchamy A."/>
            <person name="Ward B.J."/>
            <person name="Allen A."/>
            <person name="Barry K."/>
            <person name="Falciatore A."/>
            <person name="Ferrante M."/>
            <person name="Fortunato A.E."/>
            <person name="Gloeckner G."/>
            <person name="Gruber A."/>
            <person name="Hipkin R."/>
            <person name="Janech M."/>
            <person name="Kroth P."/>
            <person name="Leese F."/>
            <person name="Lindquist E."/>
            <person name="Lyon B.R."/>
            <person name="Martin J."/>
            <person name="Mayer C."/>
            <person name="Parker M."/>
            <person name="Quesneville H."/>
            <person name="Raymond J."/>
            <person name="Uhlig C."/>
            <person name="Valentin K.U."/>
            <person name="Worden A.Z."/>
            <person name="Armbrust E.V."/>
            <person name="Bowler C."/>
            <person name="Green B."/>
            <person name="Moulton V."/>
            <person name="Van Oosterhout C."/>
            <person name="Grigoriev I."/>
        </authorList>
    </citation>
    <scope>NUCLEOTIDE SEQUENCE [LARGE SCALE GENOMIC DNA]</scope>
    <source>
        <strain evidence="3 4">CCMP1102</strain>
    </source>
</reference>
<feature type="compositionally biased region" description="Acidic residues" evidence="1">
    <location>
        <begin position="61"/>
        <end position="70"/>
    </location>
</feature>
<name>A0A1E7F706_9STRA</name>
<organism evidence="3 4">
    <name type="scientific">Fragilariopsis cylindrus CCMP1102</name>
    <dbReference type="NCBI Taxonomy" id="635003"/>
    <lineage>
        <taxon>Eukaryota</taxon>
        <taxon>Sar</taxon>
        <taxon>Stramenopiles</taxon>
        <taxon>Ochrophyta</taxon>
        <taxon>Bacillariophyta</taxon>
        <taxon>Bacillariophyceae</taxon>
        <taxon>Bacillariophycidae</taxon>
        <taxon>Bacillariales</taxon>
        <taxon>Bacillariaceae</taxon>
        <taxon>Fragilariopsis</taxon>
    </lineage>
</organism>
<feature type="signal peptide" evidence="2">
    <location>
        <begin position="1"/>
        <end position="18"/>
    </location>
</feature>
<dbReference type="Proteomes" id="UP000095751">
    <property type="component" value="Unassembled WGS sequence"/>
</dbReference>
<dbReference type="KEGG" id="fcy:FRACYDRAFT_242289"/>
<accession>A0A1E7F706</accession>
<keyword evidence="4" id="KW-1185">Reference proteome</keyword>
<protein>
    <recommendedName>
        <fullName evidence="5">Secreted protein</fullName>
    </recommendedName>
</protein>
<feature type="chain" id="PRO_5009192743" description="Secreted protein" evidence="2">
    <location>
        <begin position="19"/>
        <end position="124"/>
    </location>
</feature>
<dbReference type="EMBL" id="KV784361">
    <property type="protein sequence ID" value="OEU13937.1"/>
    <property type="molecule type" value="Genomic_DNA"/>
</dbReference>
<evidence type="ECO:0000256" key="2">
    <source>
        <dbReference type="SAM" id="SignalP"/>
    </source>
</evidence>
<feature type="region of interest" description="Disordered" evidence="1">
    <location>
        <begin position="56"/>
        <end position="124"/>
    </location>
</feature>
<keyword evidence="2" id="KW-0732">Signal</keyword>
<evidence type="ECO:0000313" key="4">
    <source>
        <dbReference type="Proteomes" id="UP000095751"/>
    </source>
</evidence>
<evidence type="ECO:0000313" key="3">
    <source>
        <dbReference type="EMBL" id="OEU13937.1"/>
    </source>
</evidence>
<dbReference type="OrthoDB" id="50312at2759"/>